<organism evidence="5 6">
    <name type="scientific">Brettanomyces naardenensis</name>
    <name type="common">Yeast</name>
    <dbReference type="NCBI Taxonomy" id="13370"/>
    <lineage>
        <taxon>Eukaryota</taxon>
        <taxon>Fungi</taxon>
        <taxon>Dikarya</taxon>
        <taxon>Ascomycota</taxon>
        <taxon>Saccharomycotina</taxon>
        <taxon>Pichiomycetes</taxon>
        <taxon>Pichiales</taxon>
        <taxon>Pichiaceae</taxon>
        <taxon>Brettanomyces</taxon>
    </lineage>
</organism>
<proteinExistence type="predicted"/>
<dbReference type="STRING" id="13370.A0A448YKR6"/>
<dbReference type="Proteomes" id="UP000290900">
    <property type="component" value="Unassembled WGS sequence"/>
</dbReference>
<dbReference type="GO" id="GO:0035267">
    <property type="term" value="C:NuA4 histone acetyltransferase complex"/>
    <property type="evidence" value="ECO:0007669"/>
    <property type="project" value="TreeGrafter"/>
</dbReference>
<evidence type="ECO:0000256" key="2">
    <source>
        <dbReference type="PROSITE-ProRule" id="PRU00035"/>
    </source>
</evidence>
<dbReference type="AlphaFoldDB" id="A0A448YKR6"/>
<feature type="compositionally biased region" description="Basic and acidic residues" evidence="3">
    <location>
        <begin position="451"/>
        <end position="470"/>
    </location>
</feature>
<dbReference type="PRINTS" id="PR00503">
    <property type="entry name" value="BROMODOMAIN"/>
</dbReference>
<evidence type="ECO:0000256" key="1">
    <source>
        <dbReference type="ARBA" id="ARBA00023117"/>
    </source>
</evidence>
<dbReference type="Pfam" id="PF00439">
    <property type="entry name" value="Bromodomain"/>
    <property type="match status" value="1"/>
</dbReference>
<dbReference type="GO" id="GO:0006325">
    <property type="term" value="P:chromatin organization"/>
    <property type="evidence" value="ECO:0007669"/>
    <property type="project" value="UniProtKB-ARBA"/>
</dbReference>
<dbReference type="InParanoid" id="A0A448YKR6"/>
<dbReference type="Gene3D" id="1.20.920.10">
    <property type="entry name" value="Bromodomain-like"/>
    <property type="match status" value="1"/>
</dbReference>
<feature type="compositionally biased region" description="Basic and acidic residues" evidence="3">
    <location>
        <begin position="384"/>
        <end position="405"/>
    </location>
</feature>
<evidence type="ECO:0000313" key="5">
    <source>
        <dbReference type="EMBL" id="VEU21534.1"/>
    </source>
</evidence>
<feature type="region of interest" description="Disordered" evidence="3">
    <location>
        <begin position="193"/>
        <end position="525"/>
    </location>
</feature>
<dbReference type="PANTHER" id="PTHR15398">
    <property type="entry name" value="BROMODOMAIN-CONTAINING PROTEIN 8"/>
    <property type="match status" value="1"/>
</dbReference>
<reference evidence="5 6" key="1">
    <citation type="submission" date="2018-12" db="EMBL/GenBank/DDBJ databases">
        <authorList>
            <person name="Tiukova I."/>
            <person name="Dainat J."/>
        </authorList>
    </citation>
    <scope>NUCLEOTIDE SEQUENCE [LARGE SCALE GENOMIC DNA]</scope>
</reference>
<name>A0A448YKR6_BRENA</name>
<dbReference type="PROSITE" id="PS50014">
    <property type="entry name" value="BROMODOMAIN_2"/>
    <property type="match status" value="1"/>
</dbReference>
<sequence>MPTQEELVQMYSRVTVLQKIVTLQQIHSLYLAAQQAQPPRKDVSFNILQLQKMINNNPLINPDFDFLDIQESLSNIRQSKLRGEAVKNILTPIQIVQVIAETLAIQNSDGKNEQVIAQIPKTTVFMLSNKIGINFVKERLVKILNNYKNSTLKDITALEMNYKKKRNEIQLIENGKIPDVLLRKEFVRTIQHLHEQQKKKGTVTEGQKKSAETKTVKSDSIEKKNTEEPSVDKQAGLPSAGMEPLEAGSVSEVVTTPKNTEEPEDSIVSRLKHSSPVREGESDTSIAARLRTPQQQVPGKSQGSATPKKASPRKSVPEPEEGSIAARLRGPSKTPAEIASNGEEDASIAARLREAPVTPAVKKTETSYTATPPTIKSSEYQRSLLEEGKSPSKTSDKIGQQREDETVIAAASPSSSSSSDQEMVDASMAPTNEEQLKTVAISSGDLIESSKSLEKKASEETKTRNDEESKTVPAEEVTPQTPEVIEEKKSEKGTPVTPKVTPSPASRSSPRKRHHTETYEEDTTIQHKSKRFQALSLQLLSQISSNRFASMFLQPVNAQEEPHYYELIREPVDLRTLLRDVRAGNVTSFEELEFKLQLMFSNAVMYNDISQTETYKGIIGMMEESRNLLNMFKETIEES</sequence>
<feature type="compositionally biased region" description="Polar residues" evidence="3">
    <location>
        <begin position="366"/>
        <end position="381"/>
    </location>
</feature>
<dbReference type="InterPro" id="IPR001487">
    <property type="entry name" value="Bromodomain"/>
</dbReference>
<dbReference type="EMBL" id="CAACVR010000012">
    <property type="protein sequence ID" value="VEU21534.1"/>
    <property type="molecule type" value="Genomic_DNA"/>
</dbReference>
<keyword evidence="1 2" id="KW-0103">Bromodomain</keyword>
<dbReference type="SMART" id="SM00297">
    <property type="entry name" value="BROMO"/>
    <property type="match status" value="1"/>
</dbReference>
<feature type="compositionally biased region" description="Low complexity" evidence="3">
    <location>
        <begin position="409"/>
        <end position="419"/>
    </location>
</feature>
<feature type="compositionally biased region" description="Basic and acidic residues" evidence="3">
    <location>
        <begin position="206"/>
        <end position="231"/>
    </location>
</feature>
<dbReference type="PANTHER" id="PTHR15398:SF4">
    <property type="entry name" value="BROMODOMAIN-CONTAINING PROTEIN 8 ISOFORM X1"/>
    <property type="match status" value="1"/>
</dbReference>
<feature type="domain" description="Bromo" evidence="4">
    <location>
        <begin position="544"/>
        <end position="614"/>
    </location>
</feature>
<dbReference type="InterPro" id="IPR036427">
    <property type="entry name" value="Bromodomain-like_sf"/>
</dbReference>
<evidence type="ECO:0000259" key="4">
    <source>
        <dbReference type="PROSITE" id="PS50014"/>
    </source>
</evidence>
<dbReference type="SUPFAM" id="SSF47370">
    <property type="entry name" value="Bromodomain"/>
    <property type="match status" value="1"/>
</dbReference>
<keyword evidence="6" id="KW-1185">Reference proteome</keyword>
<evidence type="ECO:0000313" key="6">
    <source>
        <dbReference type="Proteomes" id="UP000290900"/>
    </source>
</evidence>
<feature type="compositionally biased region" description="Polar residues" evidence="3">
    <location>
        <begin position="292"/>
        <end position="305"/>
    </location>
</feature>
<accession>A0A448YKR6</accession>
<dbReference type="OrthoDB" id="21449at2759"/>
<evidence type="ECO:0000256" key="3">
    <source>
        <dbReference type="SAM" id="MobiDB-lite"/>
    </source>
</evidence>
<gene>
    <name evidence="5" type="ORF">BRENAR_LOCUS2267</name>
</gene>
<protein>
    <submittedName>
        <fullName evidence="5">DEKNAAC102402</fullName>
    </submittedName>
</protein>